<dbReference type="GO" id="GO:0008276">
    <property type="term" value="F:protein methyltransferase activity"/>
    <property type="evidence" value="ECO:0007669"/>
    <property type="project" value="UniProtKB-UniRule"/>
</dbReference>
<evidence type="ECO:0000313" key="7">
    <source>
        <dbReference type="EMBL" id="GJG58913.1"/>
    </source>
</evidence>
<dbReference type="AlphaFoldDB" id="A0A9R1CAB2"/>
<reference evidence="7" key="1">
    <citation type="journal article" date="2022" name="Int. J. Syst. Evol. Microbiol.">
        <title>Prevotella lacticifex sp. nov., isolated from the rumen of cows.</title>
        <authorList>
            <person name="Shinkai T."/>
            <person name="Ikeyama N."/>
            <person name="Kumagai M."/>
            <person name="Ohmori H."/>
            <person name="Sakamoto M."/>
            <person name="Ohkuma M."/>
            <person name="Mitsumori M."/>
        </authorList>
    </citation>
    <scope>NUCLEOTIDE SEQUENCE</scope>
    <source>
        <strain evidence="7">R5076</strain>
    </source>
</reference>
<dbReference type="CDD" id="cd02440">
    <property type="entry name" value="AdoMet_MTases"/>
    <property type="match status" value="1"/>
</dbReference>
<comment type="function">
    <text evidence="6">Methylates ribosomal protein L11.</text>
</comment>
<dbReference type="GO" id="GO:0005840">
    <property type="term" value="C:ribosome"/>
    <property type="evidence" value="ECO:0007669"/>
    <property type="project" value="UniProtKB-KW"/>
</dbReference>
<dbReference type="Proteomes" id="UP000825483">
    <property type="component" value="Unassembled WGS sequence"/>
</dbReference>
<gene>
    <name evidence="6 7" type="primary">prmA</name>
    <name evidence="7" type="ORF">PRLR5076_17640</name>
</gene>
<dbReference type="GO" id="GO:0032259">
    <property type="term" value="P:methylation"/>
    <property type="evidence" value="ECO:0007669"/>
    <property type="project" value="UniProtKB-KW"/>
</dbReference>
<dbReference type="EC" id="2.1.1.-" evidence="6"/>
<dbReference type="SUPFAM" id="SSF53335">
    <property type="entry name" value="S-adenosyl-L-methionine-dependent methyltransferases"/>
    <property type="match status" value="1"/>
</dbReference>
<comment type="similarity">
    <text evidence="1 6">Belongs to the methyltransferase superfamily. PrmA family.</text>
</comment>
<keyword evidence="4 6" id="KW-0808">Transferase</keyword>
<evidence type="ECO:0000256" key="4">
    <source>
        <dbReference type="ARBA" id="ARBA00022679"/>
    </source>
</evidence>
<dbReference type="InterPro" id="IPR004498">
    <property type="entry name" value="Ribosomal_PrmA_MeTrfase"/>
</dbReference>
<keyword evidence="3 6" id="KW-0489">Methyltransferase</keyword>
<name>A0A9R1CAB2_9BACT</name>
<evidence type="ECO:0000313" key="8">
    <source>
        <dbReference type="Proteomes" id="UP000825483"/>
    </source>
</evidence>
<sequence>MRYYEVKFNINPDTPVARDIVAALAGEAGFESFDDSGEVLCGYVKTEDFDRTALDKSLSEFPIEGVSVTYSLAETSDEDWNATWEDNGFEPIIIADKCVIYNAKDADRINADPSMPSLRIAIDAKQAFGTGTHETTQMMVENLMATEIKGKSVLDCGCGTGILGIAAKKLGAAHVVGYDIDDWSVRNAMHNAEINGVEMEVLEGDKRVLSHVCGVFDIVLANINRNILLADMPDMRDIMGADTTLIISGFYEEDIPQLLEKAQELKLTEVGRRTKGQWASLMLKA</sequence>
<dbReference type="InterPro" id="IPR029063">
    <property type="entry name" value="SAM-dependent_MTases_sf"/>
</dbReference>
<dbReference type="EMBL" id="BPUB01000002">
    <property type="protein sequence ID" value="GJG58913.1"/>
    <property type="molecule type" value="Genomic_DNA"/>
</dbReference>
<dbReference type="HAMAP" id="MF_00735">
    <property type="entry name" value="Methyltr_PrmA"/>
    <property type="match status" value="1"/>
</dbReference>
<keyword evidence="7" id="KW-0689">Ribosomal protein</keyword>
<comment type="subcellular location">
    <subcellularLocation>
        <location evidence="6">Cytoplasm</location>
    </subcellularLocation>
</comment>
<dbReference type="GO" id="GO:0005737">
    <property type="term" value="C:cytoplasm"/>
    <property type="evidence" value="ECO:0007669"/>
    <property type="project" value="UniProtKB-SubCell"/>
</dbReference>
<evidence type="ECO:0000256" key="1">
    <source>
        <dbReference type="ARBA" id="ARBA00009741"/>
    </source>
</evidence>
<proteinExistence type="inferred from homology"/>
<evidence type="ECO:0000256" key="6">
    <source>
        <dbReference type="HAMAP-Rule" id="MF_00735"/>
    </source>
</evidence>
<dbReference type="NCBIfam" id="NF001785">
    <property type="entry name" value="PRK00517.2-2"/>
    <property type="match status" value="1"/>
</dbReference>
<comment type="caution">
    <text evidence="7">The sequence shown here is derived from an EMBL/GenBank/DDBJ whole genome shotgun (WGS) entry which is preliminary data.</text>
</comment>
<keyword evidence="5 6" id="KW-0949">S-adenosyl-L-methionine</keyword>
<protein>
    <recommendedName>
        <fullName evidence="6">Ribosomal protein L11 methyltransferase</fullName>
        <shortName evidence="6">L11 Mtase</shortName>
        <ecNumber evidence="6">2.1.1.-</ecNumber>
    </recommendedName>
</protein>
<evidence type="ECO:0000256" key="2">
    <source>
        <dbReference type="ARBA" id="ARBA00022490"/>
    </source>
</evidence>
<feature type="binding site" evidence="6">
    <location>
        <position position="222"/>
    </location>
    <ligand>
        <name>S-adenosyl-L-methionine</name>
        <dbReference type="ChEBI" id="CHEBI:59789"/>
    </ligand>
</feature>
<evidence type="ECO:0000256" key="5">
    <source>
        <dbReference type="ARBA" id="ARBA00022691"/>
    </source>
</evidence>
<dbReference type="RefSeq" id="WP_223929025.1">
    <property type="nucleotide sequence ID" value="NZ_BPTU01000001.1"/>
</dbReference>
<keyword evidence="7" id="KW-0687">Ribonucleoprotein</keyword>
<feature type="binding site" evidence="6">
    <location>
        <position position="157"/>
    </location>
    <ligand>
        <name>S-adenosyl-L-methionine</name>
        <dbReference type="ChEBI" id="CHEBI:59789"/>
    </ligand>
</feature>
<dbReference type="GeneID" id="72467044"/>
<organism evidence="7 8">
    <name type="scientific">Prevotella lacticifex</name>
    <dbReference type="NCBI Taxonomy" id="2854755"/>
    <lineage>
        <taxon>Bacteria</taxon>
        <taxon>Pseudomonadati</taxon>
        <taxon>Bacteroidota</taxon>
        <taxon>Bacteroidia</taxon>
        <taxon>Bacteroidales</taxon>
        <taxon>Prevotellaceae</taxon>
        <taxon>Prevotella</taxon>
    </lineage>
</organism>
<feature type="binding site" evidence="6">
    <location>
        <position position="136"/>
    </location>
    <ligand>
        <name>S-adenosyl-L-methionine</name>
        <dbReference type="ChEBI" id="CHEBI:59789"/>
    </ligand>
</feature>
<comment type="catalytic activity">
    <reaction evidence="6">
        <text>L-lysyl-[protein] + 3 S-adenosyl-L-methionine = N(6),N(6),N(6)-trimethyl-L-lysyl-[protein] + 3 S-adenosyl-L-homocysteine + 3 H(+)</text>
        <dbReference type="Rhea" id="RHEA:54192"/>
        <dbReference type="Rhea" id="RHEA-COMP:9752"/>
        <dbReference type="Rhea" id="RHEA-COMP:13826"/>
        <dbReference type="ChEBI" id="CHEBI:15378"/>
        <dbReference type="ChEBI" id="CHEBI:29969"/>
        <dbReference type="ChEBI" id="CHEBI:57856"/>
        <dbReference type="ChEBI" id="CHEBI:59789"/>
        <dbReference type="ChEBI" id="CHEBI:61961"/>
    </reaction>
</comment>
<dbReference type="Gene3D" id="3.40.50.150">
    <property type="entry name" value="Vaccinia Virus protein VP39"/>
    <property type="match status" value="1"/>
</dbReference>
<dbReference type="Pfam" id="PF06325">
    <property type="entry name" value="PrmA"/>
    <property type="match status" value="1"/>
</dbReference>
<dbReference type="PIRSF" id="PIRSF000401">
    <property type="entry name" value="RPL11_MTase"/>
    <property type="match status" value="1"/>
</dbReference>
<feature type="binding site" evidence="6">
    <location>
        <position position="179"/>
    </location>
    <ligand>
        <name>S-adenosyl-L-methionine</name>
        <dbReference type="ChEBI" id="CHEBI:59789"/>
    </ligand>
</feature>
<evidence type="ECO:0000256" key="3">
    <source>
        <dbReference type="ARBA" id="ARBA00022603"/>
    </source>
</evidence>
<dbReference type="PANTHER" id="PTHR43648">
    <property type="entry name" value="ELECTRON TRANSFER FLAVOPROTEIN BETA SUBUNIT LYSINE METHYLTRANSFERASE"/>
    <property type="match status" value="1"/>
</dbReference>
<dbReference type="PANTHER" id="PTHR43648:SF1">
    <property type="entry name" value="ELECTRON TRANSFER FLAVOPROTEIN BETA SUBUNIT LYSINE METHYLTRANSFERASE"/>
    <property type="match status" value="1"/>
</dbReference>
<keyword evidence="8" id="KW-1185">Reference proteome</keyword>
<keyword evidence="2 6" id="KW-0963">Cytoplasm</keyword>
<accession>A0A9R1CAB2</accession>
<dbReference type="InterPro" id="IPR050078">
    <property type="entry name" value="Ribosomal_L11_MeTrfase_PrmA"/>
</dbReference>